<feature type="binding site" evidence="17">
    <location>
        <position position="53"/>
    </location>
    <ligand>
        <name>Ca(2+)</name>
        <dbReference type="ChEBI" id="CHEBI:29108"/>
        <label>1</label>
    </ligand>
</feature>
<keyword evidence="12 19" id="KW-1015">Disulfide bond</keyword>
<keyword evidence="8" id="KW-0732">Signal</keyword>
<dbReference type="FunFam" id="1.10.420.10:FF:000010">
    <property type="entry name" value="Peroxidase"/>
    <property type="match status" value="1"/>
</dbReference>
<evidence type="ECO:0000256" key="14">
    <source>
        <dbReference type="ARBA" id="ARBA00023324"/>
    </source>
</evidence>
<keyword evidence="11 17" id="KW-0408">Iron</keyword>
<gene>
    <name evidence="22" type="ORF">MIMGU_mgv1a018852mg</name>
</gene>
<evidence type="ECO:0000256" key="17">
    <source>
        <dbReference type="PIRSR" id="PIRSR600823-3"/>
    </source>
</evidence>
<feature type="active site" description="Proton acceptor" evidence="15">
    <location>
        <position position="47"/>
    </location>
</feature>
<dbReference type="InterPro" id="IPR010255">
    <property type="entry name" value="Haem_peroxidase_sf"/>
</dbReference>
<evidence type="ECO:0000256" key="9">
    <source>
        <dbReference type="ARBA" id="ARBA00022837"/>
    </source>
</evidence>
<evidence type="ECO:0000256" key="6">
    <source>
        <dbReference type="ARBA" id="ARBA00022617"/>
    </source>
</evidence>
<dbReference type="STRING" id="4155.A0A022PRG7"/>
<reference evidence="22 23" key="1">
    <citation type="journal article" date="2013" name="Proc. Natl. Acad. Sci. U.S.A.">
        <title>Fine-scale variation in meiotic recombination in Mimulus inferred from population shotgun sequencing.</title>
        <authorList>
            <person name="Hellsten U."/>
            <person name="Wright K.M."/>
            <person name="Jenkins J."/>
            <person name="Shu S."/>
            <person name="Yuan Y."/>
            <person name="Wessler S.R."/>
            <person name="Schmutz J."/>
            <person name="Willis J.H."/>
            <person name="Rokhsar D.S."/>
        </authorList>
    </citation>
    <scope>NUCLEOTIDE SEQUENCE [LARGE SCALE GENOMIC DNA]</scope>
    <source>
        <strain evidence="23">cv. DUN x IM62</strain>
    </source>
</reference>
<evidence type="ECO:0000256" key="16">
    <source>
        <dbReference type="PIRSR" id="PIRSR600823-2"/>
    </source>
</evidence>
<dbReference type="GO" id="GO:0005576">
    <property type="term" value="C:extracellular region"/>
    <property type="evidence" value="ECO:0007669"/>
    <property type="project" value="UniProtKB-SubCell"/>
</dbReference>
<evidence type="ECO:0000256" key="1">
    <source>
        <dbReference type="ARBA" id="ARBA00000189"/>
    </source>
</evidence>
<evidence type="ECO:0000256" key="3">
    <source>
        <dbReference type="ARBA" id="ARBA00012313"/>
    </source>
</evidence>
<comment type="catalytic activity">
    <reaction evidence="1 20">
        <text>2 a phenolic donor + H2O2 = 2 a phenolic radical donor + 2 H2O</text>
        <dbReference type="Rhea" id="RHEA:56136"/>
        <dbReference type="ChEBI" id="CHEBI:15377"/>
        <dbReference type="ChEBI" id="CHEBI:16240"/>
        <dbReference type="ChEBI" id="CHEBI:139520"/>
        <dbReference type="ChEBI" id="CHEBI:139521"/>
        <dbReference type="EC" id="1.11.1.7"/>
    </reaction>
</comment>
<dbReference type="GO" id="GO:0004601">
    <property type="term" value="F:peroxidase activity"/>
    <property type="evidence" value="ECO:0000318"/>
    <property type="project" value="GO_Central"/>
</dbReference>
<dbReference type="FunFam" id="1.10.520.10:FF:000008">
    <property type="entry name" value="Peroxidase"/>
    <property type="match status" value="1"/>
</dbReference>
<dbReference type="CDD" id="cd00693">
    <property type="entry name" value="secretory_peroxidase"/>
    <property type="match status" value="1"/>
</dbReference>
<feature type="binding site" evidence="17">
    <location>
        <position position="227"/>
    </location>
    <ligand>
        <name>Ca(2+)</name>
        <dbReference type="ChEBI" id="CHEBI:29108"/>
        <label>2</label>
    </ligand>
</feature>
<feature type="binding site" evidence="16">
    <location>
        <position position="141"/>
    </location>
    <ligand>
        <name>substrate</name>
    </ligand>
</feature>
<keyword evidence="4 20" id="KW-0964">Secreted</keyword>
<feature type="disulfide bond" evidence="19">
    <location>
        <begin position="100"/>
        <end position="300"/>
    </location>
</feature>
<comment type="cofactor">
    <cofactor evidence="17 20">
        <name>Ca(2+)</name>
        <dbReference type="ChEBI" id="CHEBI:29108"/>
    </cofactor>
    <text evidence="17 20">Binds 2 calcium ions per subunit.</text>
</comment>
<evidence type="ECO:0000256" key="5">
    <source>
        <dbReference type="ARBA" id="ARBA00022559"/>
    </source>
</evidence>
<dbReference type="InterPro" id="IPR019794">
    <property type="entry name" value="Peroxidases_AS"/>
</dbReference>
<comment type="cofactor">
    <cofactor evidence="17 20">
        <name>heme b</name>
        <dbReference type="ChEBI" id="CHEBI:60344"/>
    </cofactor>
    <text evidence="17 20">Binds 1 heme b (iron(II)-protoporphyrin IX) group per subunit.</text>
</comment>
<evidence type="ECO:0000256" key="7">
    <source>
        <dbReference type="ARBA" id="ARBA00022723"/>
    </source>
</evidence>
<evidence type="ECO:0000256" key="18">
    <source>
        <dbReference type="PIRSR" id="PIRSR600823-4"/>
    </source>
</evidence>
<comment type="similarity">
    <text evidence="20">Belongs to the peroxidase family. Classical plant (class III) peroxidase subfamily.</text>
</comment>
<feature type="domain" description="Plant heme peroxidase family profile" evidence="21">
    <location>
        <begin position="6"/>
        <end position="304"/>
    </location>
</feature>
<evidence type="ECO:0000313" key="23">
    <source>
        <dbReference type="Proteomes" id="UP000030748"/>
    </source>
</evidence>
<accession>A0A022PRG7</accession>
<dbReference type="GO" id="GO:0006979">
    <property type="term" value="P:response to oxidative stress"/>
    <property type="evidence" value="ECO:0007669"/>
    <property type="project" value="UniProtKB-UniRule"/>
</dbReference>
<dbReference type="SUPFAM" id="SSF48113">
    <property type="entry name" value="Heme-dependent peroxidases"/>
    <property type="match status" value="1"/>
</dbReference>
<dbReference type="PROSITE" id="PS50873">
    <property type="entry name" value="PEROXIDASE_4"/>
    <property type="match status" value="1"/>
</dbReference>
<evidence type="ECO:0000256" key="15">
    <source>
        <dbReference type="PIRSR" id="PIRSR600823-1"/>
    </source>
</evidence>
<feature type="binding site" evidence="17">
    <location>
        <position position="68"/>
    </location>
    <ligand>
        <name>Ca(2+)</name>
        <dbReference type="ChEBI" id="CHEBI:29108"/>
        <label>1</label>
    </ligand>
</feature>
<feature type="disulfide bond" evidence="19">
    <location>
        <begin position="16"/>
        <end position="94"/>
    </location>
</feature>
<feature type="binding site" evidence="17">
    <location>
        <position position="48"/>
    </location>
    <ligand>
        <name>Ca(2+)</name>
        <dbReference type="ChEBI" id="CHEBI:29108"/>
        <label>1</label>
    </ligand>
</feature>
<keyword evidence="10 20" id="KW-0560">Oxidoreductase</keyword>
<dbReference type="PANTHER" id="PTHR31517:SF48">
    <property type="entry name" value="PEROXIDASE 16-RELATED"/>
    <property type="match status" value="1"/>
</dbReference>
<feature type="binding site" evidence="17">
    <location>
        <position position="232"/>
    </location>
    <ligand>
        <name>Ca(2+)</name>
        <dbReference type="ChEBI" id="CHEBI:29108"/>
        <label>2</label>
    </ligand>
</feature>
<feature type="binding site" evidence="17">
    <location>
        <position position="224"/>
    </location>
    <ligand>
        <name>Ca(2+)</name>
        <dbReference type="ChEBI" id="CHEBI:29108"/>
        <label>2</label>
    </ligand>
</feature>
<dbReference type="Proteomes" id="UP000030748">
    <property type="component" value="Unassembled WGS sequence"/>
</dbReference>
<feature type="site" description="Transition state stabilizer" evidence="18">
    <location>
        <position position="43"/>
    </location>
</feature>
<evidence type="ECO:0000256" key="19">
    <source>
        <dbReference type="PIRSR" id="PIRSR600823-5"/>
    </source>
</evidence>
<evidence type="ECO:0000256" key="11">
    <source>
        <dbReference type="ARBA" id="ARBA00023004"/>
    </source>
</evidence>
<dbReference type="EC" id="1.11.1.7" evidence="3 20"/>
<keyword evidence="14 20" id="KW-0376">Hydrogen peroxide</keyword>
<protein>
    <recommendedName>
        <fullName evidence="3 20">Peroxidase</fullName>
        <ecNumber evidence="3 20">1.11.1.7</ecNumber>
    </recommendedName>
</protein>
<keyword evidence="7 17" id="KW-0479">Metal-binding</keyword>
<comment type="subcellular location">
    <subcellularLocation>
        <location evidence="20">Secreted</location>
    </subcellularLocation>
</comment>
<name>A0A022PRG7_ERYGU</name>
<keyword evidence="13" id="KW-0325">Glycoprotein</keyword>
<feature type="binding site" description="axial binding residue" evidence="17">
    <location>
        <position position="172"/>
    </location>
    <ligand>
        <name>heme b</name>
        <dbReference type="ChEBI" id="CHEBI:60344"/>
    </ligand>
    <ligandPart>
        <name>Fe</name>
        <dbReference type="ChEBI" id="CHEBI:18248"/>
    </ligandPart>
</feature>
<proteinExistence type="inferred from homology"/>
<feature type="binding site" evidence="17">
    <location>
        <position position="173"/>
    </location>
    <ligand>
        <name>Ca(2+)</name>
        <dbReference type="ChEBI" id="CHEBI:29108"/>
        <label>2</label>
    </ligand>
</feature>
<dbReference type="GO" id="GO:0006950">
    <property type="term" value="P:response to stress"/>
    <property type="evidence" value="ECO:0000318"/>
    <property type="project" value="GO_Central"/>
</dbReference>
<dbReference type="GO" id="GO:0020037">
    <property type="term" value="F:heme binding"/>
    <property type="evidence" value="ECO:0007669"/>
    <property type="project" value="UniProtKB-UniRule"/>
</dbReference>
<dbReference type="eggNOG" id="ENOG502QQ2G">
    <property type="taxonomic scope" value="Eukaryota"/>
</dbReference>
<sequence>MGSRSELQVGFYSDKCPFAEATVEAAVVDAAVVNPRVAPILLRLHFHDCFVEGCDGSILITTGVQDAEISASAHQGVMGFDVIAKAKAAIEAQCPGVVSCADIVAIAARDAVALAGGPTYEVETGRRDGRLSSANMAWRMPQFHDSVHTLRLKFFEKGLTEADLVLLSGGAHTIGTTACFFVRDRLYAFMGTNTSDPTISPALLPSLERQCPKDGSPMDRLLLDQVTGERFDVQSLINIKNGLSVLPSDSILYDNNITKSVVDFYSVDKSSFAEDFAVAMIKMGRIDVNTGTEGEIRQVCETVNPMFLLYLQSAE</sequence>
<dbReference type="GO" id="GO:0046872">
    <property type="term" value="F:metal ion binding"/>
    <property type="evidence" value="ECO:0007669"/>
    <property type="project" value="UniProtKB-UniRule"/>
</dbReference>
<organism evidence="22 23">
    <name type="scientific">Erythranthe guttata</name>
    <name type="common">Yellow monkey flower</name>
    <name type="synonym">Mimulus guttatus</name>
    <dbReference type="NCBI Taxonomy" id="4155"/>
    <lineage>
        <taxon>Eukaryota</taxon>
        <taxon>Viridiplantae</taxon>
        <taxon>Streptophyta</taxon>
        <taxon>Embryophyta</taxon>
        <taxon>Tracheophyta</taxon>
        <taxon>Spermatophyta</taxon>
        <taxon>Magnoliopsida</taxon>
        <taxon>eudicotyledons</taxon>
        <taxon>Gunneridae</taxon>
        <taxon>Pentapetalae</taxon>
        <taxon>asterids</taxon>
        <taxon>lamiids</taxon>
        <taxon>Lamiales</taxon>
        <taxon>Phrymaceae</taxon>
        <taxon>Erythranthe</taxon>
    </lineage>
</organism>
<keyword evidence="5 20" id="KW-0575">Peroxidase</keyword>
<dbReference type="InterPro" id="IPR002016">
    <property type="entry name" value="Haem_peroxidase"/>
</dbReference>
<dbReference type="InterPro" id="IPR000823">
    <property type="entry name" value="Peroxidase_pln"/>
</dbReference>
<feature type="disulfide bond" evidence="19">
    <location>
        <begin position="179"/>
        <end position="211"/>
    </location>
</feature>
<keyword evidence="6 20" id="KW-0349">Heme</keyword>
<dbReference type="Gene3D" id="1.10.420.10">
    <property type="entry name" value="Peroxidase, domain 2"/>
    <property type="match status" value="1"/>
</dbReference>
<keyword evidence="9 17" id="KW-0106">Calcium</keyword>
<dbReference type="Pfam" id="PF00141">
    <property type="entry name" value="peroxidase"/>
    <property type="match status" value="1"/>
</dbReference>
<comment type="function">
    <text evidence="2">Removal of H(2)O(2), oxidation of toxic reductants, biosynthesis and degradation of lignin, suberization, auxin catabolism, response to environmental stresses such as wounding, pathogen attack and oxidative stress. These functions might be dependent on each isozyme/isoform in each plant tissue.</text>
</comment>
<feature type="binding site" evidence="17">
    <location>
        <position position="55"/>
    </location>
    <ligand>
        <name>Ca(2+)</name>
        <dbReference type="ChEBI" id="CHEBI:29108"/>
        <label>1</label>
    </ligand>
</feature>
<dbReference type="PANTHER" id="PTHR31517">
    <property type="match status" value="1"/>
</dbReference>
<dbReference type="PRINTS" id="PR00461">
    <property type="entry name" value="PLPEROXIDASE"/>
</dbReference>
<dbReference type="PROSITE" id="PS00436">
    <property type="entry name" value="PEROXIDASE_2"/>
    <property type="match status" value="1"/>
</dbReference>
<feature type="binding site" evidence="17">
    <location>
        <position position="51"/>
    </location>
    <ligand>
        <name>Ca(2+)</name>
        <dbReference type="ChEBI" id="CHEBI:29108"/>
        <label>1</label>
    </ligand>
</feature>
<feature type="disulfide bond" evidence="19">
    <location>
        <begin position="49"/>
        <end position="54"/>
    </location>
</feature>
<evidence type="ECO:0000256" key="8">
    <source>
        <dbReference type="ARBA" id="ARBA00022729"/>
    </source>
</evidence>
<dbReference type="InterPro" id="IPR033905">
    <property type="entry name" value="Secretory_peroxidase"/>
</dbReference>
<keyword evidence="23" id="KW-1185">Reference proteome</keyword>
<dbReference type="EMBL" id="KI632373">
    <property type="protein sequence ID" value="EYU17403.1"/>
    <property type="molecule type" value="Genomic_DNA"/>
</dbReference>
<evidence type="ECO:0000256" key="13">
    <source>
        <dbReference type="ARBA" id="ARBA00023180"/>
    </source>
</evidence>
<feature type="binding site" evidence="17">
    <location>
        <position position="57"/>
    </location>
    <ligand>
        <name>Ca(2+)</name>
        <dbReference type="ChEBI" id="CHEBI:29108"/>
        <label>1</label>
    </ligand>
</feature>
<evidence type="ECO:0000256" key="4">
    <source>
        <dbReference type="ARBA" id="ARBA00022525"/>
    </source>
</evidence>
<evidence type="ECO:0000256" key="20">
    <source>
        <dbReference type="RuleBase" id="RU362060"/>
    </source>
</evidence>
<dbReference type="GO" id="GO:0009505">
    <property type="term" value="C:plant-type cell wall"/>
    <property type="evidence" value="ECO:0000318"/>
    <property type="project" value="GO_Central"/>
</dbReference>
<dbReference type="GO" id="GO:0140825">
    <property type="term" value="F:lactoperoxidase activity"/>
    <property type="evidence" value="ECO:0007669"/>
    <property type="project" value="UniProtKB-EC"/>
</dbReference>
<dbReference type="AlphaFoldDB" id="A0A022PRG7"/>
<dbReference type="GO" id="GO:0042744">
    <property type="term" value="P:hydrogen peroxide catabolic process"/>
    <property type="evidence" value="ECO:0007669"/>
    <property type="project" value="UniProtKB-KW"/>
</dbReference>
<evidence type="ECO:0000256" key="2">
    <source>
        <dbReference type="ARBA" id="ARBA00002322"/>
    </source>
</evidence>
<dbReference type="Gene3D" id="1.10.520.10">
    <property type="match status" value="1"/>
</dbReference>
<evidence type="ECO:0000313" key="22">
    <source>
        <dbReference type="EMBL" id="EYU17403.1"/>
    </source>
</evidence>
<evidence type="ECO:0000256" key="12">
    <source>
        <dbReference type="ARBA" id="ARBA00023157"/>
    </source>
</evidence>
<evidence type="ECO:0000259" key="21">
    <source>
        <dbReference type="PROSITE" id="PS50873"/>
    </source>
</evidence>
<evidence type="ECO:0000256" key="10">
    <source>
        <dbReference type="ARBA" id="ARBA00023002"/>
    </source>
</evidence>
<dbReference type="PRINTS" id="PR00458">
    <property type="entry name" value="PEROXIDASE"/>
</dbReference>